<sequence>MDRSGNFVTPTAVWTDVPIACLSEFQTLEQVLDERLVLFTQSPMKATPEPPSWASTASS</sequence>
<dbReference type="EMBL" id="KI913203">
    <property type="protein sequence ID" value="ETV66986.1"/>
    <property type="molecule type" value="Genomic_DNA"/>
</dbReference>
<gene>
    <name evidence="1" type="ORF">H257_16676</name>
</gene>
<name>W4FJG8_APHAT</name>
<protein>
    <submittedName>
        <fullName evidence="1">Uncharacterized protein</fullName>
    </submittedName>
</protein>
<accession>W4FJG8</accession>
<evidence type="ECO:0000313" key="1">
    <source>
        <dbReference type="EMBL" id="ETV66986.1"/>
    </source>
</evidence>
<reference evidence="1" key="1">
    <citation type="submission" date="2013-12" db="EMBL/GenBank/DDBJ databases">
        <title>The Genome Sequence of Aphanomyces astaci APO3.</title>
        <authorList>
            <consortium name="The Broad Institute Genomics Platform"/>
            <person name="Russ C."/>
            <person name="Tyler B."/>
            <person name="van West P."/>
            <person name="Dieguez-Uribeondo J."/>
            <person name="Young S.K."/>
            <person name="Zeng Q."/>
            <person name="Gargeya S."/>
            <person name="Fitzgerald M."/>
            <person name="Abouelleil A."/>
            <person name="Alvarado L."/>
            <person name="Chapman S.B."/>
            <person name="Gainer-Dewar J."/>
            <person name="Goldberg J."/>
            <person name="Griggs A."/>
            <person name="Gujja S."/>
            <person name="Hansen M."/>
            <person name="Howarth C."/>
            <person name="Imamovic A."/>
            <person name="Ireland A."/>
            <person name="Larimer J."/>
            <person name="McCowan C."/>
            <person name="Murphy C."/>
            <person name="Pearson M."/>
            <person name="Poon T.W."/>
            <person name="Priest M."/>
            <person name="Roberts A."/>
            <person name="Saif S."/>
            <person name="Shea T."/>
            <person name="Sykes S."/>
            <person name="Wortman J."/>
            <person name="Nusbaum C."/>
            <person name="Birren B."/>
        </authorList>
    </citation>
    <scope>NUCLEOTIDE SEQUENCE [LARGE SCALE GENOMIC DNA]</scope>
    <source>
        <strain evidence="1">APO3</strain>
    </source>
</reference>
<dbReference type="GeneID" id="20818672"/>
<organism evidence="1">
    <name type="scientific">Aphanomyces astaci</name>
    <name type="common">Crayfish plague agent</name>
    <dbReference type="NCBI Taxonomy" id="112090"/>
    <lineage>
        <taxon>Eukaryota</taxon>
        <taxon>Sar</taxon>
        <taxon>Stramenopiles</taxon>
        <taxon>Oomycota</taxon>
        <taxon>Saprolegniomycetes</taxon>
        <taxon>Saprolegniales</taxon>
        <taxon>Verrucalvaceae</taxon>
        <taxon>Aphanomyces</taxon>
    </lineage>
</organism>
<dbReference type="VEuPathDB" id="FungiDB:H257_16676"/>
<proteinExistence type="predicted"/>
<dbReference type="RefSeq" id="XP_009843503.1">
    <property type="nucleotide sequence ID" value="XM_009845201.1"/>
</dbReference>
<dbReference type="AlphaFoldDB" id="W4FJG8"/>